<proteinExistence type="predicted"/>
<dbReference type="AlphaFoldDB" id="A0A0E9Q447"/>
<name>A0A0E9Q447_ANGAN</name>
<accession>A0A0E9Q447</accession>
<reference evidence="1" key="1">
    <citation type="submission" date="2014-11" db="EMBL/GenBank/DDBJ databases">
        <authorList>
            <person name="Amaro Gonzalez C."/>
        </authorList>
    </citation>
    <scope>NUCLEOTIDE SEQUENCE</scope>
</reference>
<reference evidence="1" key="2">
    <citation type="journal article" date="2015" name="Fish Shellfish Immunol.">
        <title>Early steps in the European eel (Anguilla anguilla)-Vibrio vulnificus interaction in the gills: Role of the RtxA13 toxin.</title>
        <authorList>
            <person name="Callol A."/>
            <person name="Pajuelo D."/>
            <person name="Ebbesson L."/>
            <person name="Teles M."/>
            <person name="MacKenzie S."/>
            <person name="Amaro C."/>
        </authorList>
    </citation>
    <scope>NUCLEOTIDE SEQUENCE</scope>
</reference>
<dbReference type="EMBL" id="GBXM01097058">
    <property type="protein sequence ID" value="JAH11519.1"/>
    <property type="molecule type" value="Transcribed_RNA"/>
</dbReference>
<evidence type="ECO:0000313" key="1">
    <source>
        <dbReference type="EMBL" id="JAH11519.1"/>
    </source>
</evidence>
<sequence length="33" mass="3863">MDGYVKIITRCSCCCALCFYLMRDICNLRLNLN</sequence>
<protein>
    <submittedName>
        <fullName evidence="1">Uncharacterized protein</fullName>
    </submittedName>
</protein>
<organism evidence="1">
    <name type="scientific">Anguilla anguilla</name>
    <name type="common">European freshwater eel</name>
    <name type="synonym">Muraena anguilla</name>
    <dbReference type="NCBI Taxonomy" id="7936"/>
    <lineage>
        <taxon>Eukaryota</taxon>
        <taxon>Metazoa</taxon>
        <taxon>Chordata</taxon>
        <taxon>Craniata</taxon>
        <taxon>Vertebrata</taxon>
        <taxon>Euteleostomi</taxon>
        <taxon>Actinopterygii</taxon>
        <taxon>Neopterygii</taxon>
        <taxon>Teleostei</taxon>
        <taxon>Anguilliformes</taxon>
        <taxon>Anguillidae</taxon>
        <taxon>Anguilla</taxon>
    </lineage>
</organism>